<proteinExistence type="predicted"/>
<evidence type="ECO:0008006" key="3">
    <source>
        <dbReference type="Google" id="ProtNLM"/>
    </source>
</evidence>
<accession>A0A5U9SB92</accession>
<dbReference type="AlphaFoldDB" id="A0A5U9SB92"/>
<reference evidence="2" key="1">
    <citation type="submission" date="2018-06" db="EMBL/GenBank/DDBJ databases">
        <authorList>
            <person name="Ashton P.M."/>
            <person name="Dallman T."/>
            <person name="Nair S."/>
            <person name="De Pinna E."/>
            <person name="Peters T."/>
            <person name="Grant K."/>
        </authorList>
    </citation>
    <scope>NUCLEOTIDE SEQUENCE</scope>
    <source>
        <strain evidence="2">146074</strain>
    </source>
</reference>
<feature type="signal peptide" evidence="1">
    <location>
        <begin position="1"/>
        <end position="21"/>
    </location>
</feature>
<dbReference type="PROSITE" id="PS51257">
    <property type="entry name" value="PROKAR_LIPOPROTEIN"/>
    <property type="match status" value="1"/>
</dbReference>
<feature type="chain" id="PRO_5026115991" description="Lipoprotein" evidence="1">
    <location>
        <begin position="22"/>
        <end position="119"/>
    </location>
</feature>
<comment type="caution">
    <text evidence="2">The sequence shown here is derived from an EMBL/GenBank/DDBJ whole genome shotgun (WGS) entry which is preliminary data.</text>
</comment>
<gene>
    <name evidence="2" type="ORF">DPE57_23290</name>
</gene>
<evidence type="ECO:0000313" key="2">
    <source>
        <dbReference type="EMBL" id="EBS3934756.1"/>
    </source>
</evidence>
<evidence type="ECO:0000256" key="1">
    <source>
        <dbReference type="SAM" id="SignalP"/>
    </source>
</evidence>
<dbReference type="EMBL" id="AAGVGK010000045">
    <property type="protein sequence ID" value="EBS3934756.1"/>
    <property type="molecule type" value="Genomic_DNA"/>
</dbReference>
<organism evidence="2">
    <name type="scientific">Salmonella enterica subsp. enterica serovar Reading</name>
    <dbReference type="NCBI Taxonomy" id="165302"/>
    <lineage>
        <taxon>Bacteria</taxon>
        <taxon>Pseudomonadati</taxon>
        <taxon>Pseudomonadota</taxon>
        <taxon>Gammaproteobacteria</taxon>
        <taxon>Enterobacterales</taxon>
        <taxon>Enterobacteriaceae</taxon>
        <taxon>Salmonella</taxon>
    </lineage>
</organism>
<keyword evidence="1" id="KW-0732">Signal</keyword>
<sequence length="119" mass="13463">MKKLGFLLLPLFLASCTNFSAKQPYRTQDGEQLLISANMPNGVLKLWVNETLIVNEPFVNQDKSLAAAFNNDFTNVYLATYQGKKVMARCKRETHAFSSPEHECDVFIDGEYAANLFLH</sequence>
<protein>
    <recommendedName>
        <fullName evidence="3">Lipoprotein</fullName>
    </recommendedName>
</protein>
<name>A0A5U9SB92_SALET</name>